<dbReference type="Pfam" id="PF08137">
    <property type="entry name" value="DVL"/>
    <property type="match status" value="1"/>
</dbReference>
<proteinExistence type="inferred from homology"/>
<dbReference type="OrthoDB" id="1613769at2759"/>
<dbReference type="GO" id="GO:0048367">
    <property type="term" value="P:shoot system development"/>
    <property type="evidence" value="ECO:0007669"/>
    <property type="project" value="UniProtKB-ARBA"/>
</dbReference>
<evidence type="ECO:0000256" key="3">
    <source>
        <dbReference type="ARBA" id="ARBA00022475"/>
    </source>
</evidence>
<dbReference type="GO" id="GO:0005886">
    <property type="term" value="C:plasma membrane"/>
    <property type="evidence" value="ECO:0007669"/>
    <property type="project" value="UniProtKB-SubCell"/>
</dbReference>
<keyword evidence="2" id="KW-0217">Developmental protein</keyword>
<evidence type="ECO:0000256" key="2">
    <source>
        <dbReference type="ARBA" id="ARBA00022473"/>
    </source>
</evidence>
<evidence type="ECO:0000256" key="4">
    <source>
        <dbReference type="ARBA" id="ARBA00022692"/>
    </source>
</evidence>
<dbReference type="InterPro" id="IPR012552">
    <property type="entry name" value="DVL"/>
</dbReference>
<comment type="subcellular location">
    <subcellularLocation>
        <location evidence="1">Cell membrane</location>
        <topology evidence="1">Single-pass membrane protein</topology>
    </subcellularLocation>
</comment>
<keyword evidence="5" id="KW-1133">Transmembrane helix</keyword>
<reference evidence="8" key="1">
    <citation type="submission" date="2021-01" db="EMBL/GenBank/DDBJ databases">
        <authorList>
            <person name="Lovell J.T."/>
            <person name="Bentley N."/>
            <person name="Bhattarai G."/>
            <person name="Jenkins J.W."/>
            <person name="Sreedasyam A."/>
            <person name="Alarcon Y."/>
            <person name="Bock C."/>
            <person name="Boston L."/>
            <person name="Carlson J."/>
            <person name="Cervantes K."/>
            <person name="Clermont K."/>
            <person name="Krom N."/>
            <person name="Kubenka K."/>
            <person name="Mamidi S."/>
            <person name="Mattison C."/>
            <person name="Monteros M."/>
            <person name="Pisani C."/>
            <person name="Plott C."/>
            <person name="Rajasekar S."/>
            <person name="Rhein H.S."/>
            <person name="Rohla C."/>
            <person name="Song M."/>
            <person name="Hilaire R.S."/>
            <person name="Shu S."/>
            <person name="Wells L."/>
            <person name="Wang X."/>
            <person name="Webber J."/>
            <person name="Heerema R.J."/>
            <person name="Klein P."/>
            <person name="Conner P."/>
            <person name="Grauke L."/>
            <person name="Grimwood J."/>
            <person name="Schmutz J."/>
            <person name="Randall J.J."/>
        </authorList>
    </citation>
    <scope>NUCLEOTIDE SEQUENCE</scope>
    <source>
        <tissue evidence="8">Leaf</tissue>
    </source>
</reference>
<keyword evidence="3" id="KW-1003">Cell membrane</keyword>
<evidence type="ECO:0000313" key="8">
    <source>
        <dbReference type="EMBL" id="KAG6703082.1"/>
    </source>
</evidence>
<evidence type="ECO:0000313" key="9">
    <source>
        <dbReference type="Proteomes" id="UP000811246"/>
    </source>
</evidence>
<comment type="caution">
    <text evidence="8">The sequence shown here is derived from an EMBL/GenBank/DDBJ whole genome shotgun (WGS) entry which is preliminary data.</text>
</comment>
<name>A0A922EK06_CARIL</name>
<dbReference type="PANTHER" id="PTHR33102">
    <property type="entry name" value="DVL19-RELATED-RELATED"/>
    <property type="match status" value="1"/>
</dbReference>
<evidence type="ECO:0000256" key="7">
    <source>
        <dbReference type="ARBA" id="ARBA00024340"/>
    </source>
</evidence>
<dbReference type="InterPro" id="IPR051525">
    <property type="entry name" value="DVL_RTFL_regulatory"/>
</dbReference>
<evidence type="ECO:0000256" key="6">
    <source>
        <dbReference type="ARBA" id="ARBA00023136"/>
    </source>
</evidence>
<dbReference type="Proteomes" id="UP000811246">
    <property type="component" value="Chromosome 7"/>
</dbReference>
<organism evidence="8 9">
    <name type="scientific">Carya illinoinensis</name>
    <name type="common">Pecan</name>
    <dbReference type="NCBI Taxonomy" id="32201"/>
    <lineage>
        <taxon>Eukaryota</taxon>
        <taxon>Viridiplantae</taxon>
        <taxon>Streptophyta</taxon>
        <taxon>Embryophyta</taxon>
        <taxon>Tracheophyta</taxon>
        <taxon>Spermatophyta</taxon>
        <taxon>Magnoliopsida</taxon>
        <taxon>eudicotyledons</taxon>
        <taxon>Gunneridae</taxon>
        <taxon>Pentapetalae</taxon>
        <taxon>rosids</taxon>
        <taxon>fabids</taxon>
        <taxon>Fagales</taxon>
        <taxon>Juglandaceae</taxon>
        <taxon>Carya</taxon>
    </lineage>
</organism>
<sequence length="66" mass="7273">MGQCISGEAGKQTSDQFVGGEEATERLQAGCLATVKEKRSRLYIARKCAVMLLCWHKYGNRRLAGP</sequence>
<keyword evidence="4" id="KW-0812">Transmembrane</keyword>
<gene>
    <name evidence="8" type="ORF">I3842_07G066100</name>
</gene>
<keyword evidence="6" id="KW-0472">Membrane</keyword>
<evidence type="ECO:0000256" key="1">
    <source>
        <dbReference type="ARBA" id="ARBA00004162"/>
    </source>
</evidence>
<protein>
    <submittedName>
        <fullName evidence="8">Uncharacterized protein</fullName>
    </submittedName>
</protein>
<evidence type="ECO:0000256" key="5">
    <source>
        <dbReference type="ARBA" id="ARBA00022989"/>
    </source>
</evidence>
<comment type="similarity">
    <text evidence="7">Belongs to the DVL/RTFL small polypeptides family.</text>
</comment>
<accession>A0A922EK06</accession>
<dbReference type="AlphaFoldDB" id="A0A922EK06"/>
<dbReference type="GO" id="GO:0008285">
    <property type="term" value="P:negative regulation of cell population proliferation"/>
    <property type="evidence" value="ECO:0007669"/>
    <property type="project" value="InterPro"/>
</dbReference>
<dbReference type="EMBL" id="CM031831">
    <property type="protein sequence ID" value="KAG6703082.1"/>
    <property type="molecule type" value="Genomic_DNA"/>
</dbReference>